<comment type="cofactor">
    <cofactor evidence="2">
        <name>a divalent metal cation</name>
        <dbReference type="ChEBI" id="CHEBI:60240"/>
    </cofactor>
</comment>
<name>A0A7C6EBU1_UNCW3</name>
<comment type="caution">
    <text evidence="4">The sequence shown here is derived from an EMBL/GenBank/DDBJ whole genome shotgun (WGS) entry which is preliminary data.</text>
</comment>
<feature type="domain" description="Calcineurin-like phosphoesterase" evidence="3">
    <location>
        <begin position="72"/>
        <end position="216"/>
    </location>
</feature>
<dbReference type="InterPro" id="IPR029052">
    <property type="entry name" value="Metallo-depent_PP-like"/>
</dbReference>
<dbReference type="PANTHER" id="PTHR43165">
    <property type="entry name" value="METALLOPHOSPHOESTERASE"/>
    <property type="match status" value="1"/>
</dbReference>
<sequence length="230" mass="25597">MSIPIFSHPLSVLRFPLSVFRVLPLLSYSLPQHHGHGSRSYSLLPQSAIDNAKRTNKIITLRHKDPQKTMAQIGLISDTHDNLNMVKAAVQKFNQFDLALVVHCGDYIAPFTLENFKEVKVKLLGVFGNCDGEREGLRKKAEALGFNLHIPPHKFELDGKKILVSHHPIAPTPGIDILIYGHTHQAEIREGNPLIVNPGEASGWLTGKATIGILDTITLKVQIIQLWSYI</sequence>
<dbReference type="GO" id="GO:0046872">
    <property type="term" value="F:metal ion binding"/>
    <property type="evidence" value="ECO:0007669"/>
    <property type="project" value="UniProtKB-KW"/>
</dbReference>
<proteinExistence type="inferred from homology"/>
<dbReference type="InterPro" id="IPR024654">
    <property type="entry name" value="Calcineurin-like_PHP_lpxH"/>
</dbReference>
<dbReference type="InterPro" id="IPR053193">
    <property type="entry name" value="MetalloPDE_YfcE-like"/>
</dbReference>
<evidence type="ECO:0000256" key="2">
    <source>
        <dbReference type="RuleBase" id="RU362039"/>
    </source>
</evidence>
<dbReference type="PANTHER" id="PTHR43165:SF1">
    <property type="entry name" value="PHOSPHODIESTERASE MJ0936"/>
    <property type="match status" value="1"/>
</dbReference>
<evidence type="ECO:0000256" key="1">
    <source>
        <dbReference type="ARBA" id="ARBA00008950"/>
    </source>
</evidence>
<keyword evidence="2" id="KW-0479">Metal-binding</keyword>
<dbReference type="SUPFAM" id="SSF56300">
    <property type="entry name" value="Metallo-dependent phosphatases"/>
    <property type="match status" value="1"/>
</dbReference>
<dbReference type="InterPro" id="IPR041802">
    <property type="entry name" value="MPP_YfcE"/>
</dbReference>
<evidence type="ECO:0000259" key="3">
    <source>
        <dbReference type="Pfam" id="PF12850"/>
    </source>
</evidence>
<dbReference type="EMBL" id="DTLI01000234">
    <property type="protein sequence ID" value="HHS53134.1"/>
    <property type="molecule type" value="Genomic_DNA"/>
</dbReference>
<dbReference type="NCBIfam" id="TIGR00040">
    <property type="entry name" value="yfcE"/>
    <property type="match status" value="1"/>
</dbReference>
<dbReference type="EC" id="3.1.4.-" evidence="2"/>
<dbReference type="AlphaFoldDB" id="A0A7C6EBU1"/>
<dbReference type="Pfam" id="PF12850">
    <property type="entry name" value="Metallophos_2"/>
    <property type="match status" value="1"/>
</dbReference>
<protein>
    <recommendedName>
        <fullName evidence="2">Phosphoesterase</fullName>
        <ecNumber evidence="2">3.1.4.-</ecNumber>
    </recommendedName>
</protein>
<dbReference type="GO" id="GO:0016787">
    <property type="term" value="F:hydrolase activity"/>
    <property type="evidence" value="ECO:0007669"/>
    <property type="project" value="UniProtKB-UniRule"/>
</dbReference>
<dbReference type="InterPro" id="IPR000979">
    <property type="entry name" value="Phosphodiesterase_MJ0936/Vps29"/>
</dbReference>
<organism evidence="4">
    <name type="scientific">candidate division WOR-3 bacterium</name>
    <dbReference type="NCBI Taxonomy" id="2052148"/>
    <lineage>
        <taxon>Bacteria</taxon>
        <taxon>Bacteria division WOR-3</taxon>
    </lineage>
</organism>
<dbReference type="CDD" id="cd00841">
    <property type="entry name" value="MPP_YfcE"/>
    <property type="match status" value="1"/>
</dbReference>
<accession>A0A7C6EBU1</accession>
<comment type="similarity">
    <text evidence="1 2">Belongs to the metallophosphoesterase superfamily. YfcE family.</text>
</comment>
<dbReference type="Gene3D" id="3.60.21.10">
    <property type="match status" value="1"/>
</dbReference>
<gene>
    <name evidence="4" type="ORF">ENW73_09850</name>
</gene>
<reference evidence="4" key="1">
    <citation type="journal article" date="2020" name="mSystems">
        <title>Genome- and Community-Level Interaction Insights into Carbon Utilization and Element Cycling Functions of Hydrothermarchaeota in Hydrothermal Sediment.</title>
        <authorList>
            <person name="Zhou Z."/>
            <person name="Liu Y."/>
            <person name="Xu W."/>
            <person name="Pan J."/>
            <person name="Luo Z.H."/>
            <person name="Li M."/>
        </authorList>
    </citation>
    <scope>NUCLEOTIDE SEQUENCE [LARGE SCALE GENOMIC DNA]</scope>
    <source>
        <strain evidence="4">SpSt-876</strain>
    </source>
</reference>
<evidence type="ECO:0000313" key="4">
    <source>
        <dbReference type="EMBL" id="HHS53134.1"/>
    </source>
</evidence>